<evidence type="ECO:0000313" key="5">
    <source>
        <dbReference type="EMBL" id="KAF5807518.1"/>
    </source>
</evidence>
<evidence type="ECO:0000256" key="2">
    <source>
        <dbReference type="ARBA" id="ARBA00023136"/>
    </source>
</evidence>
<evidence type="ECO:0000256" key="4">
    <source>
        <dbReference type="SAM" id="Phobius"/>
    </source>
</evidence>
<comment type="subcellular location">
    <subcellularLocation>
        <location evidence="1">Membrane</location>
    </subcellularLocation>
</comment>
<protein>
    <submittedName>
        <fullName evidence="5">Late embryogenesis abundant protein, LEA_2 subgroup</fullName>
    </submittedName>
</protein>
<dbReference type="Proteomes" id="UP000215914">
    <property type="component" value="Chromosome 5"/>
</dbReference>
<name>A0A251UU06_HELAN</name>
<dbReference type="GO" id="GO:0098542">
    <property type="term" value="P:defense response to other organism"/>
    <property type="evidence" value="ECO:0007669"/>
    <property type="project" value="InterPro"/>
</dbReference>
<sequence length="284" mass="31864">MSPLISPPPPSPPEPPEAPSVYCTPSPQSKATTPSPTTRSFLSRQHSYIKPSPLTKHVLSRLQSSNSTISNVLSPEFPHEHDTTKSRVRLLLRKHRRTNPAVWCVAIICLIFCLLVIFFGIATLIIFLVVKPKTPILDTSHATLNGIYFDSPGHFNGDFTFIANFSNPNKKLNVKFEHAFMQLYFKDDVIATQSIQPFSQRSKETGVVVIHFISSLVTLPPSYAKELQTQVLSNKVLYSVRGTFKVRASWGAVHFSYWLHGWCELQMSSPPSGSLRARTCKTKR</sequence>
<dbReference type="AlphaFoldDB" id="A0A251UU06"/>
<keyword evidence="4" id="KW-0812">Transmembrane</keyword>
<dbReference type="OrthoDB" id="630676at2759"/>
<evidence type="ECO:0000256" key="3">
    <source>
        <dbReference type="SAM" id="MobiDB-lite"/>
    </source>
</evidence>
<feature type="compositionally biased region" description="Polar residues" evidence="3">
    <location>
        <begin position="23"/>
        <end position="42"/>
    </location>
</feature>
<accession>A0A251UU06</accession>
<proteinExistence type="predicted"/>
<gene>
    <name evidence="6" type="ORF">HannXRQ_Chr05g0160241</name>
    <name evidence="5" type="ORF">HanXRQr2_Chr05g0234591</name>
</gene>
<evidence type="ECO:0000313" key="6">
    <source>
        <dbReference type="EMBL" id="OTG26584.1"/>
    </source>
</evidence>
<dbReference type="OMA" id="YRNCTTK"/>
<reference evidence="5 7" key="1">
    <citation type="journal article" date="2017" name="Nature">
        <title>The sunflower genome provides insights into oil metabolism, flowering and Asterid evolution.</title>
        <authorList>
            <person name="Badouin H."/>
            <person name="Gouzy J."/>
            <person name="Grassa C.J."/>
            <person name="Murat F."/>
            <person name="Staton S.E."/>
            <person name="Cottret L."/>
            <person name="Lelandais-Briere C."/>
            <person name="Owens G.L."/>
            <person name="Carrere S."/>
            <person name="Mayjonade B."/>
            <person name="Legrand L."/>
            <person name="Gill N."/>
            <person name="Kane N.C."/>
            <person name="Bowers J.E."/>
            <person name="Hubner S."/>
            <person name="Bellec A."/>
            <person name="Berard A."/>
            <person name="Berges H."/>
            <person name="Blanchet N."/>
            <person name="Boniface M.C."/>
            <person name="Brunel D."/>
            <person name="Catrice O."/>
            <person name="Chaidir N."/>
            <person name="Claudel C."/>
            <person name="Donnadieu C."/>
            <person name="Faraut T."/>
            <person name="Fievet G."/>
            <person name="Helmstetter N."/>
            <person name="King M."/>
            <person name="Knapp S.J."/>
            <person name="Lai Z."/>
            <person name="Le Paslier M.C."/>
            <person name="Lippi Y."/>
            <person name="Lorenzon L."/>
            <person name="Mandel J.R."/>
            <person name="Marage G."/>
            <person name="Marchand G."/>
            <person name="Marquand E."/>
            <person name="Bret-Mestries E."/>
            <person name="Morien E."/>
            <person name="Nambeesan S."/>
            <person name="Nguyen T."/>
            <person name="Pegot-Espagnet P."/>
            <person name="Pouilly N."/>
            <person name="Raftis F."/>
            <person name="Sallet E."/>
            <person name="Schiex T."/>
            <person name="Thomas J."/>
            <person name="Vandecasteele C."/>
            <person name="Vares D."/>
            <person name="Vear F."/>
            <person name="Vautrin S."/>
            <person name="Crespi M."/>
            <person name="Mangin B."/>
            <person name="Burke J.M."/>
            <person name="Salse J."/>
            <person name="Munos S."/>
            <person name="Vincourt P."/>
            <person name="Rieseberg L.H."/>
            <person name="Langlade N.B."/>
        </authorList>
    </citation>
    <scope>NUCLEOTIDE SEQUENCE [LARGE SCALE GENOMIC DNA]</scope>
    <source>
        <strain evidence="7">cv. SF193</strain>
        <tissue evidence="5">Leaves</tissue>
    </source>
</reference>
<keyword evidence="4" id="KW-1133">Transmembrane helix</keyword>
<reference evidence="6" key="2">
    <citation type="submission" date="2017-02" db="EMBL/GenBank/DDBJ databases">
        <title>Sunflower complete genome.</title>
        <authorList>
            <person name="Langlade N."/>
            <person name="Munos S."/>
        </authorList>
    </citation>
    <scope>NUCLEOTIDE SEQUENCE [LARGE SCALE GENOMIC DNA]</scope>
    <source>
        <tissue evidence="6">Leaves</tissue>
    </source>
</reference>
<evidence type="ECO:0000256" key="1">
    <source>
        <dbReference type="ARBA" id="ARBA00004370"/>
    </source>
</evidence>
<dbReference type="PANTHER" id="PTHR31234:SF42">
    <property type="entry name" value="LATE EMBRYOGENESIS ABUNDANT (LEA) HYDROXYPROLINE-RICH GLYCOPROTEIN FAMILY"/>
    <property type="match status" value="1"/>
</dbReference>
<dbReference type="InterPro" id="IPR044839">
    <property type="entry name" value="NDR1-like"/>
</dbReference>
<feature type="region of interest" description="Disordered" evidence="3">
    <location>
        <begin position="1"/>
        <end position="42"/>
    </location>
</feature>
<reference evidence="5" key="3">
    <citation type="submission" date="2020-06" db="EMBL/GenBank/DDBJ databases">
        <title>Helianthus annuus Genome sequencing and assembly Release 2.</title>
        <authorList>
            <person name="Gouzy J."/>
            <person name="Langlade N."/>
            <person name="Munos S."/>
        </authorList>
    </citation>
    <scope>NUCLEOTIDE SEQUENCE</scope>
    <source>
        <tissue evidence="5">Leaves</tissue>
    </source>
</reference>
<dbReference type="PANTHER" id="PTHR31234">
    <property type="entry name" value="LATE EMBRYOGENESIS ABUNDANT (LEA) HYDROXYPROLINE-RICH GLYCOPROTEIN FAMILY"/>
    <property type="match status" value="1"/>
</dbReference>
<dbReference type="EMBL" id="CM007894">
    <property type="protein sequence ID" value="OTG26584.1"/>
    <property type="molecule type" value="Genomic_DNA"/>
</dbReference>
<feature type="compositionally biased region" description="Pro residues" evidence="3">
    <location>
        <begin position="1"/>
        <end position="18"/>
    </location>
</feature>
<keyword evidence="7" id="KW-1185">Reference proteome</keyword>
<dbReference type="Gramene" id="mRNA:HanXRQr2_Chr05g0234591">
    <property type="protein sequence ID" value="CDS:HanXRQr2_Chr05g0234591.1"/>
    <property type="gene ID" value="HanXRQr2_Chr05g0234591"/>
</dbReference>
<dbReference type="GO" id="GO:0016020">
    <property type="term" value="C:membrane"/>
    <property type="evidence" value="ECO:0007669"/>
    <property type="project" value="UniProtKB-SubCell"/>
</dbReference>
<organism evidence="6 7">
    <name type="scientific">Helianthus annuus</name>
    <name type="common">Common sunflower</name>
    <dbReference type="NCBI Taxonomy" id="4232"/>
    <lineage>
        <taxon>Eukaryota</taxon>
        <taxon>Viridiplantae</taxon>
        <taxon>Streptophyta</taxon>
        <taxon>Embryophyta</taxon>
        <taxon>Tracheophyta</taxon>
        <taxon>Spermatophyta</taxon>
        <taxon>Magnoliopsida</taxon>
        <taxon>eudicotyledons</taxon>
        <taxon>Gunneridae</taxon>
        <taxon>Pentapetalae</taxon>
        <taxon>asterids</taxon>
        <taxon>campanulids</taxon>
        <taxon>Asterales</taxon>
        <taxon>Asteraceae</taxon>
        <taxon>Asteroideae</taxon>
        <taxon>Heliantheae alliance</taxon>
        <taxon>Heliantheae</taxon>
        <taxon>Helianthus</taxon>
    </lineage>
</organism>
<dbReference type="EMBL" id="MNCJ02000320">
    <property type="protein sequence ID" value="KAF5807518.1"/>
    <property type="molecule type" value="Genomic_DNA"/>
</dbReference>
<feature type="transmembrane region" description="Helical" evidence="4">
    <location>
        <begin position="101"/>
        <end position="130"/>
    </location>
</feature>
<evidence type="ECO:0000313" key="7">
    <source>
        <dbReference type="Proteomes" id="UP000215914"/>
    </source>
</evidence>
<keyword evidence="2 4" id="KW-0472">Membrane</keyword>
<dbReference type="FunCoup" id="A0A251UU06">
    <property type="interactions" value="1013"/>
</dbReference>
<dbReference type="InParanoid" id="A0A251UU06"/>